<gene>
    <name evidence="4" type="ORF">NKI27_08555</name>
</gene>
<dbReference type="Pfam" id="PF00106">
    <property type="entry name" value="adh_short"/>
    <property type="match status" value="1"/>
</dbReference>
<evidence type="ECO:0000256" key="3">
    <source>
        <dbReference type="SAM" id="MobiDB-lite"/>
    </source>
</evidence>
<keyword evidence="5" id="KW-1185">Reference proteome</keyword>
<dbReference type="InterPro" id="IPR002347">
    <property type="entry name" value="SDR_fam"/>
</dbReference>
<dbReference type="Gene3D" id="3.40.50.720">
    <property type="entry name" value="NAD(P)-binding Rossmann-like Domain"/>
    <property type="match status" value="1"/>
</dbReference>
<evidence type="ECO:0000256" key="1">
    <source>
        <dbReference type="ARBA" id="ARBA00006484"/>
    </source>
</evidence>
<evidence type="ECO:0000313" key="4">
    <source>
        <dbReference type="EMBL" id="UZE97769.1"/>
    </source>
</evidence>
<evidence type="ECO:0000313" key="5">
    <source>
        <dbReference type="Proteomes" id="UP001163739"/>
    </source>
</evidence>
<organism evidence="4 5">
    <name type="scientific">Alkalimarinus alittae</name>
    <dbReference type="NCBI Taxonomy" id="2961619"/>
    <lineage>
        <taxon>Bacteria</taxon>
        <taxon>Pseudomonadati</taxon>
        <taxon>Pseudomonadota</taxon>
        <taxon>Gammaproteobacteria</taxon>
        <taxon>Alteromonadales</taxon>
        <taxon>Alteromonadaceae</taxon>
        <taxon>Alkalimarinus</taxon>
    </lineage>
</organism>
<dbReference type="PANTHER" id="PTHR44196">
    <property type="entry name" value="DEHYDROGENASE/REDUCTASE SDR FAMILY MEMBER 7B"/>
    <property type="match status" value="1"/>
</dbReference>
<reference evidence="4" key="1">
    <citation type="submission" date="2022-06" db="EMBL/GenBank/DDBJ databases">
        <title>Alkalimarinus sp. nov., isolated from gut of a Alitta virens.</title>
        <authorList>
            <person name="Yang A.I."/>
            <person name="Shin N.-R."/>
        </authorList>
    </citation>
    <scope>NUCLEOTIDE SEQUENCE</scope>
    <source>
        <strain evidence="4">A2M4</strain>
    </source>
</reference>
<dbReference type="Proteomes" id="UP001163739">
    <property type="component" value="Chromosome"/>
</dbReference>
<comment type="similarity">
    <text evidence="1">Belongs to the short-chain dehydrogenases/reductases (SDR) family.</text>
</comment>
<dbReference type="SUPFAM" id="SSF51735">
    <property type="entry name" value="NAD(P)-binding Rossmann-fold domains"/>
    <property type="match status" value="1"/>
</dbReference>
<keyword evidence="2" id="KW-0560">Oxidoreductase</keyword>
<feature type="region of interest" description="Disordered" evidence="3">
    <location>
        <begin position="261"/>
        <end position="283"/>
    </location>
</feature>
<dbReference type="PRINTS" id="PR00081">
    <property type="entry name" value="GDHRDH"/>
</dbReference>
<dbReference type="InterPro" id="IPR036291">
    <property type="entry name" value="NAD(P)-bd_dom_sf"/>
</dbReference>
<name>A0ABY6N6Q4_9ALTE</name>
<protein>
    <submittedName>
        <fullName evidence="4">SDR family NAD(P)-dependent oxidoreductase</fullName>
    </submittedName>
</protein>
<dbReference type="EMBL" id="CP100390">
    <property type="protein sequence ID" value="UZE97769.1"/>
    <property type="molecule type" value="Genomic_DNA"/>
</dbReference>
<dbReference type="RefSeq" id="WP_265049246.1">
    <property type="nucleotide sequence ID" value="NZ_CP100390.1"/>
</dbReference>
<evidence type="ECO:0000256" key="2">
    <source>
        <dbReference type="ARBA" id="ARBA00023002"/>
    </source>
</evidence>
<proteinExistence type="inferred from homology"/>
<accession>A0ABY6N6Q4</accession>
<sequence length="283" mass="31297">MNTTEKKRAIWIVGASTGIGEALFRELNNGSNTLFISARDKAKLESIAQKSNATVEVIDLDITDEFAVTAAAENIRQRVGRLDQVIVNAGTCEYIDSDEIDMAAVKRVMDTNFWGALNVINAALPLLRSARAMNPSCAPQLAIMSSSVTYQALPRAGAYGASKAALRYFVESLKLDLQHEGIDIRVISPGFVKTPLTDQNDFDMPFIVEVDDAAERIVKGLKSNRFDIHFPSRFTRILKTISLLPDSLRFKLVGKASRHSETSNYVNHQPHTDNNQQTELTKP</sequence>
<dbReference type="PANTHER" id="PTHR44196:SF1">
    <property type="entry name" value="DEHYDROGENASE_REDUCTASE SDR FAMILY MEMBER 7B"/>
    <property type="match status" value="1"/>
</dbReference>
<feature type="compositionally biased region" description="Polar residues" evidence="3">
    <location>
        <begin position="262"/>
        <end position="283"/>
    </location>
</feature>